<dbReference type="PANTHER" id="PTHR11439">
    <property type="entry name" value="GAG-POL-RELATED RETROTRANSPOSON"/>
    <property type="match status" value="1"/>
</dbReference>
<name>A0AAU9MWA0_9ASTR</name>
<dbReference type="EMBL" id="CAKMRJ010002223">
    <property type="protein sequence ID" value="CAH1426225.1"/>
    <property type="molecule type" value="Genomic_DNA"/>
</dbReference>
<sequence>MQNYDLSFLLSNKSDATAANSSPALSLSVHIHCSPQSTSTTVQTKQTSTIIDPDVSTPNTPSTPMTPSSPIVGTPTYAYSSPTPPPVDAPSTNLIDQGTTVVSTPGVTTKIRVVQVFPCKFTDDTVWYDPTKRSFTAATIQSYRLALSDPAWRIAMESEFVALQQNNTWVLVPRPAGIEVLHNSGGITLMQHKYATDLLQRANMQNCKSISTPMSVTYKLALNLGTSLNDEYTFKYRSVFGGLQYLALTRPDIAFPVNKVCQYLSKPTNVHWEAVKRIVRFVKGTITTRLRIRKSPPTSLSVFTNVDWAWYLDYRRSTGGFVVFLGPNLVSWSSRKQPIVSRSSTESEYKVLANGIAEATWI</sequence>
<comment type="caution">
    <text evidence="2">The sequence shown here is derived from an EMBL/GenBank/DDBJ whole genome shotgun (WGS) entry which is preliminary data.</text>
</comment>
<dbReference type="Proteomes" id="UP001157418">
    <property type="component" value="Unassembled WGS sequence"/>
</dbReference>
<feature type="region of interest" description="Disordered" evidence="1">
    <location>
        <begin position="36"/>
        <end position="85"/>
    </location>
</feature>
<dbReference type="CDD" id="cd09272">
    <property type="entry name" value="RNase_HI_RT_Ty1"/>
    <property type="match status" value="1"/>
</dbReference>
<reference evidence="2 3" key="1">
    <citation type="submission" date="2022-01" db="EMBL/GenBank/DDBJ databases">
        <authorList>
            <person name="Xiong W."/>
            <person name="Schranz E."/>
        </authorList>
    </citation>
    <scope>NUCLEOTIDE SEQUENCE [LARGE SCALE GENOMIC DNA]</scope>
</reference>
<dbReference type="PANTHER" id="PTHR11439:SF455">
    <property type="entry name" value="RLK (RECEPTOR-LIKE PROTEIN KINASE) 8, PUTATIVE-RELATED"/>
    <property type="match status" value="1"/>
</dbReference>
<feature type="compositionally biased region" description="Low complexity" evidence="1">
    <location>
        <begin position="56"/>
        <end position="81"/>
    </location>
</feature>
<accession>A0AAU9MWA0</accession>
<evidence type="ECO:0000313" key="3">
    <source>
        <dbReference type="Proteomes" id="UP001157418"/>
    </source>
</evidence>
<evidence type="ECO:0000313" key="2">
    <source>
        <dbReference type="EMBL" id="CAH1426225.1"/>
    </source>
</evidence>
<organism evidence="2 3">
    <name type="scientific">Lactuca virosa</name>
    <dbReference type="NCBI Taxonomy" id="75947"/>
    <lineage>
        <taxon>Eukaryota</taxon>
        <taxon>Viridiplantae</taxon>
        <taxon>Streptophyta</taxon>
        <taxon>Embryophyta</taxon>
        <taxon>Tracheophyta</taxon>
        <taxon>Spermatophyta</taxon>
        <taxon>Magnoliopsida</taxon>
        <taxon>eudicotyledons</taxon>
        <taxon>Gunneridae</taxon>
        <taxon>Pentapetalae</taxon>
        <taxon>asterids</taxon>
        <taxon>campanulids</taxon>
        <taxon>Asterales</taxon>
        <taxon>Asteraceae</taxon>
        <taxon>Cichorioideae</taxon>
        <taxon>Cichorieae</taxon>
        <taxon>Lactucinae</taxon>
        <taxon>Lactuca</taxon>
    </lineage>
</organism>
<gene>
    <name evidence="2" type="ORF">LVIROSA_LOCUS13316</name>
</gene>
<protein>
    <recommendedName>
        <fullName evidence="4">Reverse transcriptase Ty1/copia-type domain-containing protein</fullName>
    </recommendedName>
</protein>
<evidence type="ECO:0008006" key="4">
    <source>
        <dbReference type="Google" id="ProtNLM"/>
    </source>
</evidence>
<proteinExistence type="predicted"/>
<keyword evidence="3" id="KW-1185">Reference proteome</keyword>
<dbReference type="AlphaFoldDB" id="A0AAU9MWA0"/>
<feature type="compositionally biased region" description="Low complexity" evidence="1">
    <location>
        <begin position="36"/>
        <end position="49"/>
    </location>
</feature>
<evidence type="ECO:0000256" key="1">
    <source>
        <dbReference type="SAM" id="MobiDB-lite"/>
    </source>
</evidence>